<reference evidence="1 2" key="2">
    <citation type="submission" date="2007-09" db="EMBL/GenBank/DDBJ databases">
        <title>Draft genome sequence of Clostridium bolteae (ATCC BAA-613).</title>
        <authorList>
            <person name="Sudarsanam P."/>
            <person name="Ley R."/>
            <person name="Guruge J."/>
            <person name="Turnbaugh P.J."/>
            <person name="Mahowald M."/>
            <person name="Liep D."/>
            <person name="Gordon J."/>
        </authorList>
    </citation>
    <scope>NUCLEOTIDE SEQUENCE [LARGE SCALE GENOMIC DNA]</scope>
    <source>
        <strain evidence="2">ATCC BAA-613 / DSM 15670 / CCUG 46953 / JCM 12243 / WAL 16351</strain>
    </source>
</reference>
<dbReference type="PaxDb" id="411902-CLOBOL_01719"/>
<organism evidence="1 2">
    <name type="scientific">Enterocloster bolteae (strain ATCC BAA-613 / DSM 15670 / CCUG 46953 / JCM 12243 / WAL 16351)</name>
    <name type="common">Clostridium bolteae</name>
    <dbReference type="NCBI Taxonomy" id="411902"/>
    <lineage>
        <taxon>Bacteria</taxon>
        <taxon>Bacillati</taxon>
        <taxon>Bacillota</taxon>
        <taxon>Clostridia</taxon>
        <taxon>Lachnospirales</taxon>
        <taxon>Lachnospiraceae</taxon>
        <taxon>Enterocloster</taxon>
    </lineage>
</organism>
<comment type="caution">
    <text evidence="1">The sequence shown here is derived from an EMBL/GenBank/DDBJ whole genome shotgun (WGS) entry which is preliminary data.</text>
</comment>
<dbReference type="Proteomes" id="UP000005396">
    <property type="component" value="Unassembled WGS sequence"/>
</dbReference>
<accession>A8RLS1</accession>
<name>A8RLS1_ENTBW</name>
<evidence type="ECO:0000313" key="2">
    <source>
        <dbReference type="Proteomes" id="UP000005396"/>
    </source>
</evidence>
<protein>
    <submittedName>
        <fullName evidence="1">Uncharacterized protein</fullName>
    </submittedName>
</protein>
<dbReference type="HOGENOM" id="CLU_3326509_0_0_9"/>
<gene>
    <name evidence="1" type="ORF">CLOBOL_01719</name>
</gene>
<reference evidence="1 2" key="1">
    <citation type="submission" date="2007-08" db="EMBL/GenBank/DDBJ databases">
        <authorList>
            <person name="Fulton L."/>
            <person name="Clifton S."/>
            <person name="Fulton B."/>
            <person name="Xu J."/>
            <person name="Minx P."/>
            <person name="Pepin K.H."/>
            <person name="Johnson M."/>
            <person name="Thiruvilangam P."/>
            <person name="Bhonagiri V."/>
            <person name="Nash W.E."/>
            <person name="Mardis E.R."/>
            <person name="Wilson R.K."/>
        </authorList>
    </citation>
    <scope>NUCLEOTIDE SEQUENCE [LARGE SCALE GENOMIC DNA]</scope>
    <source>
        <strain evidence="2">ATCC BAA-613 / DSM 15670 / CCUG 46953 / JCM 12243 / WAL 16351</strain>
    </source>
</reference>
<evidence type="ECO:0000313" key="1">
    <source>
        <dbReference type="EMBL" id="EDP17957.1"/>
    </source>
</evidence>
<dbReference type="AlphaFoldDB" id="A8RLS1"/>
<proteinExistence type="predicted"/>
<sequence length="38" mass="4478">MLKTLLAGDIIVSAESRCTYSRNRTRYRVFDVDLINMR</sequence>
<dbReference type="EMBL" id="ABCC02000019">
    <property type="protein sequence ID" value="EDP17957.1"/>
    <property type="molecule type" value="Genomic_DNA"/>
</dbReference>